<reference evidence="4" key="2">
    <citation type="journal article" date="2021" name="PeerJ">
        <title>Extensive microbial diversity within the chicken gut microbiome revealed by metagenomics and culture.</title>
        <authorList>
            <person name="Gilroy R."/>
            <person name="Ravi A."/>
            <person name="Getino M."/>
            <person name="Pursley I."/>
            <person name="Horton D.L."/>
            <person name="Alikhan N.F."/>
            <person name="Baker D."/>
            <person name="Gharbi K."/>
            <person name="Hall N."/>
            <person name="Watson M."/>
            <person name="Adriaenssens E.M."/>
            <person name="Foster-Nyarko E."/>
            <person name="Jarju S."/>
            <person name="Secka A."/>
            <person name="Antonio M."/>
            <person name="Oren A."/>
            <person name="Chaudhuri R.R."/>
            <person name="La Ragione R."/>
            <person name="Hildebrand F."/>
            <person name="Pallen M.J."/>
        </authorList>
    </citation>
    <scope>NUCLEOTIDE SEQUENCE</scope>
    <source>
        <strain evidence="4">USAMLcec3-3695</strain>
    </source>
</reference>
<dbReference type="Pfam" id="PF18998">
    <property type="entry name" value="Flg_new_2"/>
    <property type="match status" value="1"/>
</dbReference>
<comment type="caution">
    <text evidence="4">The sequence shown here is derived from an EMBL/GenBank/DDBJ whole genome shotgun (WGS) entry which is preliminary data.</text>
</comment>
<feature type="signal peptide" evidence="2">
    <location>
        <begin position="1"/>
        <end position="24"/>
    </location>
</feature>
<evidence type="ECO:0000313" key="4">
    <source>
        <dbReference type="EMBL" id="HIU56567.1"/>
    </source>
</evidence>
<keyword evidence="2" id="KW-0732">Signal</keyword>
<accession>A0A9D1MAA7</accession>
<organism evidence="4 5">
    <name type="scientific">Candidatus Ornithomonoglobus merdipullorum</name>
    <dbReference type="NCBI Taxonomy" id="2840895"/>
    <lineage>
        <taxon>Bacteria</taxon>
        <taxon>Bacillati</taxon>
        <taxon>Bacillota</taxon>
        <taxon>Clostridia</taxon>
        <taxon>Candidatus Ornithomonoglobus</taxon>
    </lineage>
</organism>
<evidence type="ECO:0000259" key="3">
    <source>
        <dbReference type="Pfam" id="PF18998"/>
    </source>
</evidence>
<dbReference type="EMBL" id="DVNB01000024">
    <property type="protein sequence ID" value="HIU56567.1"/>
    <property type="molecule type" value="Genomic_DNA"/>
</dbReference>
<feature type="domain" description="Bacterial repeat" evidence="3">
    <location>
        <begin position="194"/>
        <end position="268"/>
    </location>
</feature>
<gene>
    <name evidence="4" type="ORF">IAA61_01985</name>
</gene>
<evidence type="ECO:0000256" key="1">
    <source>
        <dbReference type="SAM" id="MobiDB-lite"/>
    </source>
</evidence>
<feature type="chain" id="PRO_5038504834" description="Bacterial repeat domain-containing protein" evidence="2">
    <location>
        <begin position="25"/>
        <end position="388"/>
    </location>
</feature>
<protein>
    <recommendedName>
        <fullName evidence="3">Bacterial repeat domain-containing protein</fullName>
    </recommendedName>
</protein>
<dbReference type="AlphaFoldDB" id="A0A9D1MAA7"/>
<reference evidence="4" key="1">
    <citation type="submission" date="2020-10" db="EMBL/GenBank/DDBJ databases">
        <authorList>
            <person name="Gilroy R."/>
        </authorList>
    </citation>
    <scope>NUCLEOTIDE SEQUENCE</scope>
    <source>
        <strain evidence="4">USAMLcec3-3695</strain>
    </source>
</reference>
<evidence type="ECO:0000313" key="5">
    <source>
        <dbReference type="Proteomes" id="UP000824109"/>
    </source>
</evidence>
<feature type="region of interest" description="Disordered" evidence="1">
    <location>
        <begin position="364"/>
        <end position="388"/>
    </location>
</feature>
<name>A0A9D1MAA7_9FIRM</name>
<dbReference type="Proteomes" id="UP000824109">
    <property type="component" value="Unassembled WGS sequence"/>
</dbReference>
<dbReference type="InterPro" id="IPR044060">
    <property type="entry name" value="Bacterial_rp_domain"/>
</dbReference>
<evidence type="ECO:0000256" key="2">
    <source>
        <dbReference type="SAM" id="SignalP"/>
    </source>
</evidence>
<feature type="compositionally biased region" description="Acidic residues" evidence="1">
    <location>
        <begin position="379"/>
        <end position="388"/>
    </location>
</feature>
<proteinExistence type="predicted"/>
<sequence>MIFKKFIGALTALVMTMTAFVGLATEVGAYTYDEQASPFNMYKIYLNNSDTPIYPENALQMITVSTPGNSFTYNDIEYVIDNIVPAEDGNSVSIYAYSAAELKINITGNGYVSIGGQRYNDNDTYSAATGSGFEVTVRAEDKNTIKSISINDTPLSFPENAPMWAISVENLKDGDMLNVTFGATYNITVYDTDSSQYGSVNVSRTTASAGNTITVYPTPVDGYEVDSVSYSYTDSNGEPRTESIVKENNSYTFTMPTSDVEVTVKFREIITLPNEVSAALVKEYDDEGSPAATLWEGTLNGYGNTSFKPSITVTLNAADEEAAQQKTVIGSTTVTGDSSIYLAIVVDQAKSAIDSVMLRGVTEDTDPTGGIYIDPSQSESDDSGEEVE</sequence>